<feature type="non-terminal residue" evidence="1">
    <location>
        <position position="140"/>
    </location>
</feature>
<accession>A0A0K8V8H5</accession>
<organism evidence="1">
    <name type="scientific">Bactrocera latifrons</name>
    <name type="common">Malaysian fruit fly</name>
    <name type="synonym">Chaetodacus latifrons</name>
    <dbReference type="NCBI Taxonomy" id="174628"/>
    <lineage>
        <taxon>Eukaryota</taxon>
        <taxon>Metazoa</taxon>
        <taxon>Ecdysozoa</taxon>
        <taxon>Arthropoda</taxon>
        <taxon>Hexapoda</taxon>
        <taxon>Insecta</taxon>
        <taxon>Pterygota</taxon>
        <taxon>Neoptera</taxon>
        <taxon>Endopterygota</taxon>
        <taxon>Diptera</taxon>
        <taxon>Brachycera</taxon>
        <taxon>Muscomorpha</taxon>
        <taxon>Tephritoidea</taxon>
        <taxon>Tephritidae</taxon>
        <taxon>Bactrocera</taxon>
        <taxon>Bactrocera</taxon>
    </lineage>
</organism>
<evidence type="ECO:0008006" key="2">
    <source>
        <dbReference type="Google" id="ProtNLM"/>
    </source>
</evidence>
<dbReference type="AlphaFoldDB" id="A0A0K8V8H5"/>
<protein>
    <recommendedName>
        <fullName evidence="2">Endonuclease/exonuclease/phosphatase domain-containing protein</fullName>
    </recommendedName>
</protein>
<dbReference type="EMBL" id="GDHF01017138">
    <property type="protein sequence ID" value="JAI35176.1"/>
    <property type="molecule type" value="Transcribed_RNA"/>
</dbReference>
<evidence type="ECO:0000313" key="1">
    <source>
        <dbReference type="EMBL" id="JAI35176.1"/>
    </source>
</evidence>
<gene>
    <name evidence="1" type="ORF">c1_g1_i1</name>
</gene>
<proteinExistence type="predicted"/>
<reference evidence="1" key="1">
    <citation type="submission" date="2015-06" db="EMBL/GenBank/DDBJ databases">
        <authorList>
            <person name="Hoefler B.C."/>
            <person name="Straight P.D."/>
        </authorList>
    </citation>
    <scope>NUCLEOTIDE SEQUENCE</scope>
</reference>
<name>A0A0K8V8H5_BACLA</name>
<sequence>MDIAKSEGQKGKCSECTWNFRSFNWEAAAAQLFDALGKLQADITVLYEMPWTGQDLRRVGPCDRGHIMERKFGEVFVEGKGIRRRVLSFTPVEERLATILIKAKFCNISLICAHSPSLKKDDVTKDAFYGRLERTYGSCP</sequence>